<name>A0ABD3HXE6_9MARC</name>
<sequence>MQDSNDQWSLLEAVKQVNTGEHEEDGPLALVLHHSRSIGSSHFEEISPVPLFPKQSVEAAVPVPPCETLDINEDNPVLEDQIPDLPVLATDHVDVWISSVQQDIQAGINASGLLAPIETPISWVPDVNQVPNPLVKASDLLPRKLLILDVEGLLVYVEGFMDRSSKSAARNVVGAKNVIRRIGVQEFITRCLELFDIALWTCTDRNLLTANFLCG</sequence>
<dbReference type="InterPro" id="IPR023214">
    <property type="entry name" value="HAD_sf"/>
</dbReference>
<evidence type="ECO:0008006" key="3">
    <source>
        <dbReference type="Google" id="ProtNLM"/>
    </source>
</evidence>
<reference evidence="1 2" key="1">
    <citation type="submission" date="2024-09" db="EMBL/GenBank/DDBJ databases">
        <title>Chromosome-scale assembly of Riccia sorocarpa.</title>
        <authorList>
            <person name="Paukszto L."/>
        </authorList>
    </citation>
    <scope>NUCLEOTIDE SEQUENCE [LARGE SCALE GENOMIC DNA]</scope>
    <source>
        <strain evidence="1">LP-2024</strain>
        <tissue evidence="1">Aerial parts of the thallus</tissue>
    </source>
</reference>
<evidence type="ECO:0000313" key="2">
    <source>
        <dbReference type="Proteomes" id="UP001633002"/>
    </source>
</evidence>
<keyword evidence="2" id="KW-1185">Reference proteome</keyword>
<dbReference type="AlphaFoldDB" id="A0ABD3HXE6"/>
<dbReference type="EMBL" id="JBJQOH010000003">
    <property type="protein sequence ID" value="KAL3694979.1"/>
    <property type="molecule type" value="Genomic_DNA"/>
</dbReference>
<proteinExistence type="predicted"/>
<dbReference type="Proteomes" id="UP001633002">
    <property type="component" value="Unassembled WGS sequence"/>
</dbReference>
<accession>A0ABD3HXE6</accession>
<organism evidence="1 2">
    <name type="scientific">Riccia sorocarpa</name>
    <dbReference type="NCBI Taxonomy" id="122646"/>
    <lineage>
        <taxon>Eukaryota</taxon>
        <taxon>Viridiplantae</taxon>
        <taxon>Streptophyta</taxon>
        <taxon>Embryophyta</taxon>
        <taxon>Marchantiophyta</taxon>
        <taxon>Marchantiopsida</taxon>
        <taxon>Marchantiidae</taxon>
        <taxon>Marchantiales</taxon>
        <taxon>Ricciaceae</taxon>
        <taxon>Riccia</taxon>
    </lineage>
</organism>
<dbReference type="Gene3D" id="3.40.50.1000">
    <property type="entry name" value="HAD superfamily/HAD-like"/>
    <property type="match status" value="1"/>
</dbReference>
<comment type="caution">
    <text evidence="1">The sequence shown here is derived from an EMBL/GenBank/DDBJ whole genome shotgun (WGS) entry which is preliminary data.</text>
</comment>
<protein>
    <recommendedName>
        <fullName evidence="3">FCP1 homology domain-containing protein</fullName>
    </recommendedName>
</protein>
<gene>
    <name evidence="1" type="ORF">R1sor_008630</name>
</gene>
<evidence type="ECO:0000313" key="1">
    <source>
        <dbReference type="EMBL" id="KAL3694979.1"/>
    </source>
</evidence>